<organism evidence="12">
    <name type="scientific">Arthroderma gypseum (strain ATCC MYA-4604 / CBS 118893)</name>
    <name type="common">Microsporum gypseum</name>
    <dbReference type="NCBI Taxonomy" id="535722"/>
    <lineage>
        <taxon>Eukaryota</taxon>
        <taxon>Fungi</taxon>
        <taxon>Dikarya</taxon>
        <taxon>Ascomycota</taxon>
        <taxon>Pezizomycotina</taxon>
        <taxon>Eurotiomycetes</taxon>
        <taxon>Eurotiomycetidae</taxon>
        <taxon>Onygenales</taxon>
        <taxon>Arthrodermataceae</taxon>
        <taxon>Nannizzia</taxon>
    </lineage>
</organism>
<dbReference type="GeneID" id="10024364"/>
<evidence type="ECO:0000256" key="5">
    <source>
        <dbReference type="ARBA" id="ARBA00023002"/>
    </source>
</evidence>
<keyword evidence="5" id="KW-0560">Oxidoreductase</keyword>
<gene>
    <name evidence="11" type="ORF">MGYG_08709</name>
</gene>
<dbReference type="RefSeq" id="XP_003169161.1">
    <property type="nucleotide sequence ID" value="XM_003169113.1"/>
</dbReference>
<name>E4V6R8_ARTGP</name>
<comment type="catalytic activity">
    <reaction evidence="8">
        <text>an N(6)-methyladenosine in mRNA + 2-oxoglutarate + O2 = an adenosine in mRNA + formaldehyde + succinate + CO2</text>
        <dbReference type="Rhea" id="RHEA:49520"/>
        <dbReference type="Rhea" id="RHEA-COMP:12414"/>
        <dbReference type="Rhea" id="RHEA-COMP:12417"/>
        <dbReference type="ChEBI" id="CHEBI:15379"/>
        <dbReference type="ChEBI" id="CHEBI:16526"/>
        <dbReference type="ChEBI" id="CHEBI:16810"/>
        <dbReference type="ChEBI" id="CHEBI:16842"/>
        <dbReference type="ChEBI" id="CHEBI:30031"/>
        <dbReference type="ChEBI" id="CHEBI:74411"/>
        <dbReference type="ChEBI" id="CHEBI:74449"/>
        <dbReference type="EC" id="1.14.11.53"/>
    </reaction>
    <physiologicalReaction direction="left-to-right" evidence="8">
        <dbReference type="Rhea" id="RHEA:49521"/>
    </physiologicalReaction>
</comment>
<dbReference type="Proteomes" id="UP000002669">
    <property type="component" value="Unassembled WGS sequence"/>
</dbReference>
<keyword evidence="3 9" id="KW-0479">Metal-binding</keyword>
<evidence type="ECO:0000259" key="10">
    <source>
        <dbReference type="PROSITE" id="PS51471"/>
    </source>
</evidence>
<keyword evidence="4" id="KW-0223">Dioxygenase</keyword>
<dbReference type="AlphaFoldDB" id="E4V6R8"/>
<dbReference type="eggNOG" id="KOG2731">
    <property type="taxonomic scope" value="Eukaryota"/>
</dbReference>
<dbReference type="PANTHER" id="PTHR16557">
    <property type="entry name" value="ALKYLATED DNA REPAIR PROTEIN ALKB-RELATED"/>
    <property type="match status" value="1"/>
</dbReference>
<comment type="similarity">
    <text evidence="1">Belongs to the alkB family.</text>
</comment>
<proteinExistence type="inferred from homology"/>
<dbReference type="HOGENOM" id="CLU_029471_0_0_1"/>
<dbReference type="FunFam" id="2.60.120.590:FF:000014">
    <property type="entry name" value="Oxidoreductase, 2OG-Fe(II) oxygenase family family"/>
    <property type="match status" value="1"/>
</dbReference>
<dbReference type="VEuPathDB" id="FungiDB:MGYG_08709"/>
<evidence type="ECO:0000256" key="9">
    <source>
        <dbReference type="PIRSR" id="PIRSR604574-2"/>
    </source>
</evidence>
<evidence type="ECO:0000256" key="6">
    <source>
        <dbReference type="ARBA" id="ARBA00023004"/>
    </source>
</evidence>
<dbReference type="GO" id="GO:0005634">
    <property type="term" value="C:nucleus"/>
    <property type="evidence" value="ECO:0007669"/>
    <property type="project" value="TreeGrafter"/>
</dbReference>
<dbReference type="Pfam" id="PF13532">
    <property type="entry name" value="2OG-FeII_Oxy_2"/>
    <property type="match status" value="1"/>
</dbReference>
<keyword evidence="6 9" id="KW-0408">Iron</keyword>
<evidence type="ECO:0000313" key="12">
    <source>
        <dbReference type="Proteomes" id="UP000002669"/>
    </source>
</evidence>
<dbReference type="OMA" id="CEVIRLR"/>
<protein>
    <recommendedName>
        <fullName evidence="2">mRNA N(6)-methyladenine demethylase</fullName>
        <ecNumber evidence="2">1.14.11.53</ecNumber>
    </recommendedName>
</protein>
<reference evidence="12" key="1">
    <citation type="journal article" date="2012" name="MBio">
        <title>Comparative genome analysis of Trichophyton rubrum and related dermatophytes reveals candidate genes involved in infection.</title>
        <authorList>
            <person name="Martinez D.A."/>
            <person name="Oliver B.G."/>
            <person name="Graeser Y."/>
            <person name="Goldberg J.M."/>
            <person name="Li W."/>
            <person name="Martinez-Rossi N.M."/>
            <person name="Monod M."/>
            <person name="Shelest E."/>
            <person name="Barton R.C."/>
            <person name="Birch E."/>
            <person name="Brakhage A.A."/>
            <person name="Chen Z."/>
            <person name="Gurr S.J."/>
            <person name="Heiman D."/>
            <person name="Heitman J."/>
            <person name="Kosti I."/>
            <person name="Rossi A."/>
            <person name="Saif S."/>
            <person name="Samalova M."/>
            <person name="Saunders C.W."/>
            <person name="Shea T."/>
            <person name="Summerbell R.C."/>
            <person name="Xu J."/>
            <person name="Young S."/>
            <person name="Zeng Q."/>
            <person name="Birren B.W."/>
            <person name="Cuomo C.A."/>
            <person name="White T.C."/>
        </authorList>
    </citation>
    <scope>NUCLEOTIDE SEQUENCE [LARGE SCALE GENOMIC DNA]</scope>
    <source>
        <strain evidence="12">ATCC MYA-4604 / CBS 118893</strain>
    </source>
</reference>
<dbReference type="InterPro" id="IPR037151">
    <property type="entry name" value="AlkB-like_sf"/>
</dbReference>
<dbReference type="GO" id="GO:1990931">
    <property type="term" value="F:mRNA N6-methyladenosine dioxygenase activity"/>
    <property type="evidence" value="ECO:0007669"/>
    <property type="project" value="UniProtKB-EC"/>
</dbReference>
<dbReference type="EMBL" id="DS989831">
    <property type="protein sequence ID" value="EFQ96784.1"/>
    <property type="molecule type" value="Genomic_DNA"/>
</dbReference>
<feature type="binding site" evidence="9">
    <location>
        <position position="250"/>
    </location>
    <ligand>
        <name>Fe cation</name>
        <dbReference type="ChEBI" id="CHEBI:24875"/>
        <note>catalytic</note>
    </ligand>
</feature>
<evidence type="ECO:0000256" key="2">
    <source>
        <dbReference type="ARBA" id="ARBA00012931"/>
    </source>
</evidence>
<evidence type="ECO:0000313" key="11">
    <source>
        <dbReference type="EMBL" id="EFQ96784.1"/>
    </source>
</evidence>
<keyword evidence="7" id="KW-0843">Virulence</keyword>
<accession>E4V6R8</accession>
<evidence type="ECO:0000256" key="3">
    <source>
        <dbReference type="ARBA" id="ARBA00022723"/>
    </source>
</evidence>
<dbReference type="InterPro" id="IPR004574">
    <property type="entry name" value="Alkb"/>
</dbReference>
<evidence type="ECO:0000256" key="1">
    <source>
        <dbReference type="ARBA" id="ARBA00007879"/>
    </source>
</evidence>
<dbReference type="GO" id="GO:0046872">
    <property type="term" value="F:metal ion binding"/>
    <property type="evidence" value="ECO:0007669"/>
    <property type="project" value="UniProtKB-KW"/>
</dbReference>
<feature type="binding site" evidence="9">
    <location>
        <position position="302"/>
    </location>
    <ligand>
        <name>Fe cation</name>
        <dbReference type="ChEBI" id="CHEBI:24875"/>
        <note>catalytic</note>
    </ligand>
</feature>
<dbReference type="OrthoDB" id="6614653at2759"/>
<comment type="cofactor">
    <cofactor evidence="9">
        <name>Fe(2+)</name>
        <dbReference type="ChEBI" id="CHEBI:29033"/>
    </cofactor>
    <text evidence="9">Binds 1 Fe(2+) ion per subunit.</text>
</comment>
<evidence type="ECO:0000256" key="4">
    <source>
        <dbReference type="ARBA" id="ARBA00022964"/>
    </source>
</evidence>
<dbReference type="GO" id="GO:0005737">
    <property type="term" value="C:cytoplasm"/>
    <property type="evidence" value="ECO:0007669"/>
    <property type="project" value="TreeGrafter"/>
</dbReference>
<feature type="domain" description="Fe2OG dioxygenase" evidence="10">
    <location>
        <begin position="230"/>
        <end position="351"/>
    </location>
</feature>
<feature type="binding site" evidence="9">
    <location>
        <position position="248"/>
    </location>
    <ligand>
        <name>Fe cation</name>
        <dbReference type="ChEBI" id="CHEBI:24875"/>
        <note>catalytic</note>
    </ligand>
</feature>
<evidence type="ECO:0000256" key="7">
    <source>
        <dbReference type="ARBA" id="ARBA00023026"/>
    </source>
</evidence>
<keyword evidence="12" id="KW-1185">Reference proteome</keyword>
<dbReference type="InterPro" id="IPR027450">
    <property type="entry name" value="AlkB-like"/>
</dbReference>
<dbReference type="STRING" id="535722.E4V6R8"/>
<sequence>MVAIRSIDAHEHPSARLRQQYKAFRALKVADIDSHPAIIDLRRDGDGSSLPDGVSLDRWLAPEPLETVFDQFMGGCVVQGVPQPAAEPLPVYTHRDIPGLEVIPSVLPPGVQVELLSRLLHRDLSDQRHQTNLHLHYNVTYPNAASCLPGIMQASDRPSFFEDTLSRSISPKDSSVHTPLTVQSILNRKLRWMTLGGQYDWTEKRYPAGPPPPFPSDISYLLRGIFPATQPEAAIVNVYSPGDTLHIHRDVSEECDTGLISISFGCEGLFMVSHADNSDLAVIRLRSGDAVYMDGASRVSWHGVPRILPDTCPSWLQDWPGDASKEGDSKFQQWKGWMAAKRVNLNVRQMKPSNPIG</sequence>
<dbReference type="SUPFAM" id="SSF51197">
    <property type="entry name" value="Clavaminate synthase-like"/>
    <property type="match status" value="1"/>
</dbReference>
<dbReference type="InterPro" id="IPR005123">
    <property type="entry name" value="Oxoglu/Fe-dep_dioxygenase_dom"/>
</dbReference>
<dbReference type="PANTHER" id="PTHR16557:SF2">
    <property type="entry name" value="NUCLEIC ACID DIOXYGENASE ALKBH1"/>
    <property type="match status" value="1"/>
</dbReference>
<dbReference type="PROSITE" id="PS51471">
    <property type="entry name" value="FE2OG_OXY"/>
    <property type="match status" value="1"/>
</dbReference>
<dbReference type="Gene3D" id="2.60.120.590">
    <property type="entry name" value="Alpha-ketoglutarate-dependent dioxygenase AlkB-like"/>
    <property type="match status" value="1"/>
</dbReference>
<dbReference type="EC" id="1.14.11.53" evidence="2"/>
<evidence type="ECO:0000256" key="8">
    <source>
        <dbReference type="ARBA" id="ARBA00047565"/>
    </source>
</evidence>
<dbReference type="InParanoid" id="E4V6R8"/>